<evidence type="ECO:0000256" key="8">
    <source>
        <dbReference type="SAM" id="SignalP"/>
    </source>
</evidence>
<dbReference type="GO" id="GO:0046872">
    <property type="term" value="F:metal ion binding"/>
    <property type="evidence" value="ECO:0007669"/>
    <property type="project" value="UniProtKB-KW"/>
</dbReference>
<accession>A0A5C3QEQ9</accession>
<dbReference type="InterPro" id="IPR000028">
    <property type="entry name" value="Chloroperoxidase"/>
</dbReference>
<evidence type="ECO:0000256" key="4">
    <source>
        <dbReference type="ARBA" id="ARBA00022723"/>
    </source>
</evidence>
<dbReference type="STRING" id="1884261.A0A5C3QEQ9"/>
<keyword evidence="11" id="KW-1185">Reference proteome</keyword>
<keyword evidence="8" id="KW-0732">Signal</keyword>
<comment type="cofactor">
    <cofactor evidence="1">
        <name>heme b</name>
        <dbReference type="ChEBI" id="CHEBI:60344"/>
    </cofactor>
</comment>
<keyword evidence="5" id="KW-0560">Oxidoreductase</keyword>
<evidence type="ECO:0000256" key="5">
    <source>
        <dbReference type="ARBA" id="ARBA00023002"/>
    </source>
</evidence>
<dbReference type="Pfam" id="PF01328">
    <property type="entry name" value="Peroxidase_2"/>
    <property type="match status" value="1"/>
</dbReference>
<protein>
    <submittedName>
        <fullName evidence="10">Chloroperoxidase</fullName>
    </submittedName>
</protein>
<name>A0A5C3QEQ9_9AGAR</name>
<sequence>MVLVPFVLAWDILLNIGNAVLPKRKKGKVVRPGHAGVGGKWPEFIAPTEGDSRCSCPALNAMSNHGILPRDGKNITFKQLNALIQETYNFSPSFCFMVPHIGASMLKKSYWKDSFNLADLDLHNGIEHDASLTRLDTHLNRNQAPPHLPFVKELLESATGRDEDGNPLLTEADVSRMLVKRRKEAEVANPHYTTSKFHEVFGASNASTLLTIFGGRVADLEAILIDEKLPEGWESRILEHFGLTVIAFNKVVSRVGKGTEGEKKE</sequence>
<feature type="signal peptide" evidence="8">
    <location>
        <begin position="1"/>
        <end position="19"/>
    </location>
</feature>
<gene>
    <name evidence="10" type="ORF">BDV98DRAFT_613407</name>
</gene>
<dbReference type="Proteomes" id="UP000305067">
    <property type="component" value="Unassembled WGS sequence"/>
</dbReference>
<dbReference type="Gene3D" id="1.10.489.10">
    <property type="entry name" value="Chloroperoxidase-like"/>
    <property type="match status" value="1"/>
</dbReference>
<dbReference type="GO" id="GO:0004601">
    <property type="term" value="F:peroxidase activity"/>
    <property type="evidence" value="ECO:0007669"/>
    <property type="project" value="UniProtKB-KW"/>
</dbReference>
<organism evidence="10 11">
    <name type="scientific">Pterulicium gracile</name>
    <dbReference type="NCBI Taxonomy" id="1884261"/>
    <lineage>
        <taxon>Eukaryota</taxon>
        <taxon>Fungi</taxon>
        <taxon>Dikarya</taxon>
        <taxon>Basidiomycota</taxon>
        <taxon>Agaricomycotina</taxon>
        <taxon>Agaricomycetes</taxon>
        <taxon>Agaricomycetidae</taxon>
        <taxon>Agaricales</taxon>
        <taxon>Pleurotineae</taxon>
        <taxon>Pterulaceae</taxon>
        <taxon>Pterulicium</taxon>
    </lineage>
</organism>
<comment type="similarity">
    <text evidence="7">Belongs to the chloroperoxidase family.</text>
</comment>
<evidence type="ECO:0000256" key="1">
    <source>
        <dbReference type="ARBA" id="ARBA00001970"/>
    </source>
</evidence>
<evidence type="ECO:0000256" key="2">
    <source>
        <dbReference type="ARBA" id="ARBA00022559"/>
    </source>
</evidence>
<keyword evidence="3" id="KW-0349">Heme</keyword>
<dbReference type="EMBL" id="ML178833">
    <property type="protein sequence ID" value="TFK99589.1"/>
    <property type="molecule type" value="Genomic_DNA"/>
</dbReference>
<dbReference type="OrthoDB" id="407298at2759"/>
<keyword evidence="4" id="KW-0479">Metal-binding</keyword>
<evidence type="ECO:0000313" key="11">
    <source>
        <dbReference type="Proteomes" id="UP000305067"/>
    </source>
</evidence>
<evidence type="ECO:0000256" key="3">
    <source>
        <dbReference type="ARBA" id="ARBA00022617"/>
    </source>
</evidence>
<keyword evidence="2 10" id="KW-0575">Peroxidase</keyword>
<reference evidence="10 11" key="1">
    <citation type="journal article" date="2019" name="Nat. Ecol. Evol.">
        <title>Megaphylogeny resolves global patterns of mushroom evolution.</title>
        <authorList>
            <person name="Varga T."/>
            <person name="Krizsan K."/>
            <person name="Foldi C."/>
            <person name="Dima B."/>
            <person name="Sanchez-Garcia M."/>
            <person name="Sanchez-Ramirez S."/>
            <person name="Szollosi G.J."/>
            <person name="Szarkandi J.G."/>
            <person name="Papp V."/>
            <person name="Albert L."/>
            <person name="Andreopoulos W."/>
            <person name="Angelini C."/>
            <person name="Antonin V."/>
            <person name="Barry K.W."/>
            <person name="Bougher N.L."/>
            <person name="Buchanan P."/>
            <person name="Buyck B."/>
            <person name="Bense V."/>
            <person name="Catcheside P."/>
            <person name="Chovatia M."/>
            <person name="Cooper J."/>
            <person name="Damon W."/>
            <person name="Desjardin D."/>
            <person name="Finy P."/>
            <person name="Geml J."/>
            <person name="Haridas S."/>
            <person name="Hughes K."/>
            <person name="Justo A."/>
            <person name="Karasinski D."/>
            <person name="Kautmanova I."/>
            <person name="Kiss B."/>
            <person name="Kocsube S."/>
            <person name="Kotiranta H."/>
            <person name="LaButti K.M."/>
            <person name="Lechner B.E."/>
            <person name="Liimatainen K."/>
            <person name="Lipzen A."/>
            <person name="Lukacs Z."/>
            <person name="Mihaltcheva S."/>
            <person name="Morgado L.N."/>
            <person name="Niskanen T."/>
            <person name="Noordeloos M.E."/>
            <person name="Ohm R.A."/>
            <person name="Ortiz-Santana B."/>
            <person name="Ovrebo C."/>
            <person name="Racz N."/>
            <person name="Riley R."/>
            <person name="Savchenko A."/>
            <person name="Shiryaev A."/>
            <person name="Soop K."/>
            <person name="Spirin V."/>
            <person name="Szebenyi C."/>
            <person name="Tomsovsky M."/>
            <person name="Tulloss R.E."/>
            <person name="Uehling J."/>
            <person name="Grigoriev I.V."/>
            <person name="Vagvolgyi C."/>
            <person name="Papp T."/>
            <person name="Martin F.M."/>
            <person name="Miettinen O."/>
            <person name="Hibbett D.S."/>
            <person name="Nagy L.G."/>
        </authorList>
    </citation>
    <scope>NUCLEOTIDE SEQUENCE [LARGE SCALE GENOMIC DNA]</scope>
    <source>
        <strain evidence="10 11">CBS 309.79</strain>
    </source>
</reference>
<feature type="chain" id="PRO_5022944966" evidence="8">
    <location>
        <begin position="20"/>
        <end position="265"/>
    </location>
</feature>
<dbReference type="SUPFAM" id="SSF47571">
    <property type="entry name" value="Cloroperoxidase"/>
    <property type="match status" value="1"/>
</dbReference>
<dbReference type="AlphaFoldDB" id="A0A5C3QEQ9"/>
<proteinExistence type="inferred from homology"/>
<evidence type="ECO:0000313" key="10">
    <source>
        <dbReference type="EMBL" id="TFK99589.1"/>
    </source>
</evidence>
<evidence type="ECO:0000256" key="7">
    <source>
        <dbReference type="ARBA" id="ARBA00025795"/>
    </source>
</evidence>
<dbReference type="PANTHER" id="PTHR33577">
    <property type="entry name" value="STERIGMATOCYSTIN BIOSYNTHESIS PEROXIDASE STCC-RELATED"/>
    <property type="match status" value="1"/>
</dbReference>
<keyword evidence="6" id="KW-0408">Iron</keyword>
<feature type="domain" description="Heme haloperoxidase family profile" evidence="9">
    <location>
        <begin position="40"/>
        <end position="250"/>
    </location>
</feature>
<dbReference type="PANTHER" id="PTHR33577:SF18">
    <property type="entry name" value="HEME HALOPEROXIDASE FAMILY PROFILE DOMAIN-CONTAINING PROTEIN"/>
    <property type="match status" value="1"/>
</dbReference>
<evidence type="ECO:0000256" key="6">
    <source>
        <dbReference type="ARBA" id="ARBA00023004"/>
    </source>
</evidence>
<dbReference type="InterPro" id="IPR036851">
    <property type="entry name" value="Chloroperoxidase-like_sf"/>
</dbReference>
<dbReference type="PROSITE" id="PS51405">
    <property type="entry name" value="HEME_HALOPEROXIDASE"/>
    <property type="match status" value="1"/>
</dbReference>
<evidence type="ECO:0000259" key="9">
    <source>
        <dbReference type="PROSITE" id="PS51405"/>
    </source>
</evidence>